<evidence type="ECO:0000313" key="2">
    <source>
        <dbReference type="Proteomes" id="UP000075517"/>
    </source>
</evidence>
<sequence>MGVDDMNRHRYAPAFKSYEQHLGRQPRQLADEVADKAERAGIPLPHDRELLRQLVDPVPRVPPQLYAVIGEVLKWIQKLDEQGGRSEEDGDQ</sequence>
<comment type="caution">
    <text evidence="1">The sequence shown here is derived from an EMBL/GenBank/DDBJ whole genome shotgun (WGS) entry which is preliminary data.</text>
</comment>
<organism evidence="1 2">
    <name type="scientific">Geobacillus stearothermophilus</name>
    <name type="common">Bacillus stearothermophilus</name>
    <dbReference type="NCBI Taxonomy" id="1422"/>
    <lineage>
        <taxon>Bacteria</taxon>
        <taxon>Bacillati</taxon>
        <taxon>Bacillota</taxon>
        <taxon>Bacilli</taxon>
        <taxon>Bacillales</taxon>
        <taxon>Anoxybacillaceae</taxon>
        <taxon>Geobacillus</taxon>
    </lineage>
</organism>
<dbReference type="PATRIC" id="fig|1422.17.peg.1893"/>
<dbReference type="InterPro" id="IPR029025">
    <property type="entry name" value="T3SS_substrate_exporter_C"/>
</dbReference>
<protein>
    <recommendedName>
        <fullName evidence="3">Flagellar biosynthesis protein FlhB</fullName>
    </recommendedName>
</protein>
<dbReference type="Gene3D" id="3.40.1690.10">
    <property type="entry name" value="secretion proteins EscU"/>
    <property type="match status" value="1"/>
</dbReference>
<dbReference type="AlphaFoldDB" id="A0A150NE27"/>
<proteinExistence type="predicted"/>
<evidence type="ECO:0000313" key="1">
    <source>
        <dbReference type="EMBL" id="KYD34948.1"/>
    </source>
</evidence>
<gene>
    <name evidence="1" type="ORF">B4114_2712</name>
</gene>
<reference evidence="1 2" key="1">
    <citation type="submission" date="2016-01" db="EMBL/GenBank/DDBJ databases">
        <title>Draft Genome Sequences of Seven Thermophilic Sporeformers Isolated from Foods.</title>
        <authorList>
            <person name="Berendsen E.M."/>
            <person name="Wells-Bennik M.H."/>
            <person name="Krawcyk A.O."/>
            <person name="De Jong A."/>
            <person name="Holsappel S."/>
            <person name="Eijlander R.T."/>
            <person name="Kuipers O.P."/>
        </authorList>
    </citation>
    <scope>NUCLEOTIDE SEQUENCE [LARGE SCALE GENOMIC DNA]</scope>
    <source>
        <strain evidence="1 2">B4114</strain>
    </source>
</reference>
<evidence type="ECO:0008006" key="3">
    <source>
        <dbReference type="Google" id="ProtNLM"/>
    </source>
</evidence>
<dbReference type="SUPFAM" id="SSF160544">
    <property type="entry name" value="EscU C-terminal domain-like"/>
    <property type="match status" value="1"/>
</dbReference>
<dbReference type="Proteomes" id="UP000075517">
    <property type="component" value="Unassembled WGS sequence"/>
</dbReference>
<accession>A0A150NE27</accession>
<dbReference type="EMBL" id="LQYY01000022">
    <property type="protein sequence ID" value="KYD34948.1"/>
    <property type="molecule type" value="Genomic_DNA"/>
</dbReference>
<name>A0A150NE27_GEOSE</name>